<dbReference type="PROSITE" id="PS50181">
    <property type="entry name" value="FBOX"/>
    <property type="match status" value="1"/>
</dbReference>
<keyword evidence="4" id="KW-1185">Reference proteome</keyword>
<dbReference type="SUPFAM" id="SSF81383">
    <property type="entry name" value="F-box domain"/>
    <property type="match status" value="1"/>
</dbReference>
<proteinExistence type="predicted"/>
<dbReference type="SUPFAM" id="SSF50985">
    <property type="entry name" value="RCC1/BLIP-II"/>
    <property type="match status" value="1"/>
</dbReference>
<dbReference type="InterPro" id="IPR000408">
    <property type="entry name" value="Reg_chr_condens"/>
</dbReference>
<dbReference type="Proteomes" id="UP000224080">
    <property type="component" value="Unassembled WGS sequence"/>
</dbReference>
<evidence type="ECO:0000313" key="3">
    <source>
        <dbReference type="EMBL" id="PGH06758.1"/>
    </source>
</evidence>
<accession>A0A2B7XDN0</accession>
<dbReference type="STRING" id="2060905.A0A2B7XDN0"/>
<dbReference type="PROSITE" id="PS50012">
    <property type="entry name" value="RCC1_3"/>
    <property type="match status" value="1"/>
</dbReference>
<name>A0A2B7XDN0_9EURO</name>
<gene>
    <name evidence="3" type="ORF">GX51_02199</name>
</gene>
<comment type="caution">
    <text evidence="3">The sequence shown here is derived from an EMBL/GenBank/DDBJ whole genome shotgun (WGS) entry which is preliminary data.</text>
</comment>
<dbReference type="InterPro" id="IPR001810">
    <property type="entry name" value="F-box_dom"/>
</dbReference>
<evidence type="ECO:0000256" key="1">
    <source>
        <dbReference type="PROSITE-ProRule" id="PRU00235"/>
    </source>
</evidence>
<organism evidence="3 4">
    <name type="scientific">Blastomyces parvus</name>
    <dbReference type="NCBI Taxonomy" id="2060905"/>
    <lineage>
        <taxon>Eukaryota</taxon>
        <taxon>Fungi</taxon>
        <taxon>Dikarya</taxon>
        <taxon>Ascomycota</taxon>
        <taxon>Pezizomycotina</taxon>
        <taxon>Eurotiomycetes</taxon>
        <taxon>Eurotiomycetidae</taxon>
        <taxon>Onygenales</taxon>
        <taxon>Ajellomycetaceae</taxon>
        <taxon>Blastomyces</taxon>
    </lineage>
</organism>
<feature type="domain" description="F-box" evidence="2">
    <location>
        <begin position="4"/>
        <end position="51"/>
    </location>
</feature>
<dbReference type="InterPro" id="IPR009091">
    <property type="entry name" value="RCC1/BLIP-II"/>
</dbReference>
<dbReference type="OrthoDB" id="61110at2759"/>
<dbReference type="PANTHER" id="PTHR45982:SF1">
    <property type="entry name" value="REGULATOR OF CHROMOSOME CONDENSATION"/>
    <property type="match status" value="1"/>
</dbReference>
<dbReference type="PANTHER" id="PTHR45982">
    <property type="entry name" value="REGULATOR OF CHROMOSOME CONDENSATION"/>
    <property type="match status" value="1"/>
</dbReference>
<dbReference type="AlphaFoldDB" id="A0A2B7XDN0"/>
<dbReference type="EMBL" id="PDNC01000019">
    <property type="protein sequence ID" value="PGH06758.1"/>
    <property type="molecule type" value="Genomic_DNA"/>
</dbReference>
<dbReference type="InterPro" id="IPR036047">
    <property type="entry name" value="F-box-like_dom_sf"/>
</dbReference>
<feature type="repeat" description="RCC1" evidence="1">
    <location>
        <begin position="82"/>
        <end position="129"/>
    </location>
</feature>
<protein>
    <recommendedName>
        <fullName evidence="2">F-box domain-containing protein</fullName>
    </recommendedName>
</protein>
<reference evidence="3 4" key="1">
    <citation type="submission" date="2017-10" db="EMBL/GenBank/DDBJ databases">
        <title>Comparative genomics in systemic dimorphic fungi from Ajellomycetaceae.</title>
        <authorList>
            <person name="Munoz J.F."/>
            <person name="Mcewen J.G."/>
            <person name="Clay O.K."/>
            <person name="Cuomo C.A."/>
        </authorList>
    </citation>
    <scope>NUCLEOTIDE SEQUENCE [LARGE SCALE GENOMIC DNA]</scope>
    <source>
        <strain evidence="3 4">UAMH130</strain>
    </source>
</reference>
<dbReference type="Gene3D" id="2.130.10.30">
    <property type="entry name" value="Regulator of chromosome condensation 1/beta-lactamase-inhibitor protein II"/>
    <property type="match status" value="1"/>
</dbReference>
<dbReference type="InterPro" id="IPR051553">
    <property type="entry name" value="Ran_GTPase-activating"/>
</dbReference>
<sequence>MSPSPILVDLPDDILYLIFPFLEPWEFLSLCAVNRHMHTKFQKASGYWRVRTLKTFRVPVRPLFHPDGLRWYWLYKTLSTKTRLYRWGPSDGSYSMTGQWPAKMKTPREIANVADAQCGEWSTSILTSDGNIYLKGALRLHWSPNFDFQTLEFPAGFRPTSRDLYEPATAISQFSSGSTGILGLSDDGRIWCWNDQSMPGYQIQFANVDIAFGPQDLSRPGTVTKVVCGSKYDSVFDPTYDSAYVTGTGILYWEQPWETPSDLTDDGVLTELASIIPGTSSRLRRSLGSTEVAHPMGEVINYVVLKEHIVFIKDTNKAFATQLDTGATAELPKFSAPGRILVDIQGAYGNFAVFTASGEVLLGNTATIQRIPISPSLYENSEIDIEPSAPPSLQHTDVVAIAFGRCHCHALHANGKISAHVLDPRAFEALGFGSRSLMAPFRSFKDSDARQLCPHAVKYPFAEKSSSPQYVWFEPEKEQWLGYLSRRLAMTLANSPGWYECLTLNSRGLLENYSKCIERQGETWGDFPEVKEQDPDGLGAYFAISIAAGGSQSVALVLVNDDLAKQIKDKHVLEYNSGIEPWHLLLTESPPGKAPPIKYHFELGDFPVPHLSETGDIDPNRYDFSTWKYGFPEDCFRTPNRLPPEARDDREWEMGFNWNCGEPRGNKYKTR</sequence>
<dbReference type="CDD" id="cd09917">
    <property type="entry name" value="F-box_SF"/>
    <property type="match status" value="1"/>
</dbReference>
<evidence type="ECO:0000259" key="2">
    <source>
        <dbReference type="PROSITE" id="PS50181"/>
    </source>
</evidence>
<evidence type="ECO:0000313" key="4">
    <source>
        <dbReference type="Proteomes" id="UP000224080"/>
    </source>
</evidence>